<gene>
    <name evidence="2" type="ORF">LAQU0_S01e08988g</name>
</gene>
<dbReference type="InterPro" id="IPR002937">
    <property type="entry name" value="Amino_oxidase"/>
</dbReference>
<name>A0A0P1KM62_9SACH</name>
<organism evidence="2 3">
    <name type="scientific">Lachancea quebecensis</name>
    <dbReference type="NCBI Taxonomy" id="1654605"/>
    <lineage>
        <taxon>Eukaryota</taxon>
        <taxon>Fungi</taxon>
        <taxon>Dikarya</taxon>
        <taxon>Ascomycota</taxon>
        <taxon>Saccharomycotina</taxon>
        <taxon>Saccharomycetes</taxon>
        <taxon>Saccharomycetales</taxon>
        <taxon>Saccharomycetaceae</taxon>
        <taxon>Lachancea</taxon>
    </lineage>
</organism>
<dbReference type="OrthoDB" id="5046242at2759"/>
<dbReference type="SUPFAM" id="SSF54373">
    <property type="entry name" value="FAD-linked reductases, C-terminal domain"/>
    <property type="match status" value="1"/>
</dbReference>
<dbReference type="PANTHER" id="PTHR10742:SF410">
    <property type="entry name" value="LYSINE-SPECIFIC HISTONE DEMETHYLASE 2"/>
    <property type="match status" value="1"/>
</dbReference>
<feature type="domain" description="Amine oxidase" evidence="1">
    <location>
        <begin position="13"/>
        <end position="493"/>
    </location>
</feature>
<sequence>MIENQVVIIGAGISGLKAASELYKRGVKSCTILEARDRVGGRLHTVSGYQNRRYDLGASWHHDTLVNGLFLEELNLSDDQRASFVFDDDSLVIFDAEKGRVDQDPGMVLEILLEELLNYSELHFFEDLGVQDLNYFQMVVKYLYERRGLLTDDQMRYLPQVARCMELWHGIDWKSQSSKCLEIAHQGRNALVLNYDKIVHRIASEIPEGWLQISTEVKEVRDDGKNVFVTTSKGETISCEYVIVTVPQSILAHSLQPEPRVGRIEFVPPLNAKIENAFQKTHYGALGKVVFEFDECCWSTQRSHILSLGKSSSNLSKKVRAAQDVTLLMKELDADTKYEFQSGDSWDFPLLFVNMAKLTDVPSFVMLMPNPLTKYIESIRDKDKLLEFFQPVLENLLKTLGCTEPIIKDFEDKLVTPNKKTPVLKNILTTSWTVDDYALGSYSSCEPGDDPMDLVLALSDNQTSRVRFAGEHTIMDGAGCVYGAWQSGKREASFIADKLA</sequence>
<dbReference type="Pfam" id="PF01593">
    <property type="entry name" value="Amino_oxidase"/>
    <property type="match status" value="1"/>
</dbReference>
<evidence type="ECO:0000313" key="2">
    <source>
        <dbReference type="EMBL" id="CUS20542.1"/>
    </source>
</evidence>
<dbReference type="InterPro" id="IPR050281">
    <property type="entry name" value="Flavin_monoamine_oxidase"/>
</dbReference>
<protein>
    <submittedName>
        <fullName evidence="2">LAQU0S01e08988g1_1</fullName>
    </submittedName>
</protein>
<dbReference type="InterPro" id="IPR036188">
    <property type="entry name" value="FAD/NAD-bd_sf"/>
</dbReference>
<evidence type="ECO:0000259" key="1">
    <source>
        <dbReference type="Pfam" id="PF01593"/>
    </source>
</evidence>
<dbReference type="GO" id="GO:0016491">
    <property type="term" value="F:oxidoreductase activity"/>
    <property type="evidence" value="ECO:0007669"/>
    <property type="project" value="InterPro"/>
</dbReference>
<dbReference type="Proteomes" id="UP000236544">
    <property type="component" value="Unassembled WGS sequence"/>
</dbReference>
<keyword evidence="3" id="KW-1185">Reference proteome</keyword>
<dbReference type="EMBL" id="LN890560">
    <property type="protein sequence ID" value="CUS20542.1"/>
    <property type="molecule type" value="Genomic_DNA"/>
</dbReference>
<dbReference type="Gene3D" id="3.90.660.10">
    <property type="match status" value="1"/>
</dbReference>
<dbReference type="PANTHER" id="PTHR10742">
    <property type="entry name" value="FLAVIN MONOAMINE OXIDASE"/>
    <property type="match status" value="1"/>
</dbReference>
<evidence type="ECO:0000313" key="3">
    <source>
        <dbReference type="Proteomes" id="UP000236544"/>
    </source>
</evidence>
<dbReference type="AlphaFoldDB" id="A0A0P1KM62"/>
<reference evidence="3" key="1">
    <citation type="submission" date="2015-10" db="EMBL/GenBank/DDBJ databases">
        <authorList>
            <person name="Devillers H."/>
        </authorList>
    </citation>
    <scope>NUCLEOTIDE SEQUENCE [LARGE SCALE GENOMIC DNA]</scope>
</reference>
<proteinExistence type="predicted"/>
<dbReference type="SUPFAM" id="SSF51905">
    <property type="entry name" value="FAD/NAD(P)-binding domain"/>
    <property type="match status" value="1"/>
</dbReference>
<accession>A0A0P1KM62</accession>
<dbReference type="Gene3D" id="3.50.50.60">
    <property type="entry name" value="FAD/NAD(P)-binding domain"/>
    <property type="match status" value="1"/>
</dbReference>